<gene>
    <name evidence="1" type="ORF">Pth03_33210</name>
</gene>
<sequence length="217" mass="23680">MVVGVVDRGEQVGQRSPVTGLARGDELRGERIASWRHSWTEPAALVGVDGAPLELTDLAEMAVDPATLDQARAELARSGVDVTAGRHVQQRATADHAEIYAGIVNLMVAKRRTDLLVLSNGLLLVPGVPRLKMRTSLRRMAQRIESGDAQALATTDGNRFIPYEEIVAAERLRRFPVKYGLTLHSGEKVELRRGGESEDVADGQQVLERALQSVTRD</sequence>
<evidence type="ECO:0000313" key="2">
    <source>
        <dbReference type="Proteomes" id="UP000605992"/>
    </source>
</evidence>
<accession>A0A8J3V0A5</accession>
<dbReference type="AlphaFoldDB" id="A0A8J3V0A5"/>
<dbReference type="EMBL" id="BOOR01000022">
    <property type="protein sequence ID" value="GII54932.1"/>
    <property type="molecule type" value="Genomic_DNA"/>
</dbReference>
<protein>
    <submittedName>
        <fullName evidence="1">Uncharacterized protein</fullName>
    </submittedName>
</protein>
<keyword evidence="2" id="KW-1185">Reference proteome</keyword>
<reference evidence="1" key="1">
    <citation type="submission" date="2021-01" db="EMBL/GenBank/DDBJ databases">
        <title>Whole genome shotgun sequence of Planotetraspora thailandica NBRC 104271.</title>
        <authorList>
            <person name="Komaki H."/>
            <person name="Tamura T."/>
        </authorList>
    </citation>
    <scope>NUCLEOTIDE SEQUENCE</scope>
    <source>
        <strain evidence="1">NBRC 104271</strain>
    </source>
</reference>
<proteinExistence type="predicted"/>
<name>A0A8J3V0A5_9ACTN</name>
<organism evidence="1 2">
    <name type="scientific">Planotetraspora thailandica</name>
    <dbReference type="NCBI Taxonomy" id="487172"/>
    <lineage>
        <taxon>Bacteria</taxon>
        <taxon>Bacillati</taxon>
        <taxon>Actinomycetota</taxon>
        <taxon>Actinomycetes</taxon>
        <taxon>Streptosporangiales</taxon>
        <taxon>Streptosporangiaceae</taxon>
        <taxon>Planotetraspora</taxon>
    </lineage>
</organism>
<dbReference type="Proteomes" id="UP000605992">
    <property type="component" value="Unassembled WGS sequence"/>
</dbReference>
<comment type="caution">
    <text evidence="1">The sequence shown here is derived from an EMBL/GenBank/DDBJ whole genome shotgun (WGS) entry which is preliminary data.</text>
</comment>
<evidence type="ECO:0000313" key="1">
    <source>
        <dbReference type="EMBL" id="GII54932.1"/>
    </source>
</evidence>